<proteinExistence type="predicted"/>
<dbReference type="Proteomes" id="UP000814207">
    <property type="component" value="Unassembled WGS sequence"/>
</dbReference>
<comment type="caution">
    <text evidence="2">The sequence shown here is derived from an EMBL/GenBank/DDBJ whole genome shotgun (WGS) entry which is preliminary data.</text>
</comment>
<dbReference type="InterPro" id="IPR010546">
    <property type="entry name" value="DUF1120"/>
</dbReference>
<evidence type="ECO:0000256" key="1">
    <source>
        <dbReference type="SAM" id="SignalP"/>
    </source>
</evidence>
<organism evidence="2 3">
    <name type="scientific">Pseudomonas syringae</name>
    <dbReference type="NCBI Taxonomy" id="317"/>
    <lineage>
        <taxon>Bacteria</taxon>
        <taxon>Pseudomonadati</taxon>
        <taxon>Pseudomonadota</taxon>
        <taxon>Gammaproteobacteria</taxon>
        <taxon>Pseudomonadales</taxon>
        <taxon>Pseudomonadaceae</taxon>
        <taxon>Pseudomonas</taxon>
    </lineage>
</organism>
<accession>A0A9Q3X5C9</accession>
<dbReference type="Pfam" id="PF06551">
    <property type="entry name" value="DUF1120"/>
    <property type="match status" value="1"/>
</dbReference>
<feature type="chain" id="PRO_5040293332" evidence="1">
    <location>
        <begin position="22"/>
        <end position="375"/>
    </location>
</feature>
<reference evidence="2" key="1">
    <citation type="submission" date="2019-11" db="EMBL/GenBank/DDBJ databases">
        <title>Epiphytic Pseudomonas syringae from cherry orchards.</title>
        <authorList>
            <person name="Hulin M.T."/>
        </authorList>
    </citation>
    <scope>NUCLEOTIDE SEQUENCE</scope>
    <source>
        <strain evidence="2">PA-6-9A</strain>
    </source>
</reference>
<feature type="signal peptide" evidence="1">
    <location>
        <begin position="1"/>
        <end position="21"/>
    </location>
</feature>
<evidence type="ECO:0000313" key="2">
    <source>
        <dbReference type="EMBL" id="MCF5064498.1"/>
    </source>
</evidence>
<dbReference type="EMBL" id="WKEU01000071">
    <property type="protein sequence ID" value="MCF5064498.1"/>
    <property type="molecule type" value="Genomic_DNA"/>
</dbReference>
<gene>
    <name evidence="2" type="ORF">GIW73_16300</name>
</gene>
<dbReference type="AlphaFoldDB" id="A0A9Q3X5C9"/>
<name>A0A9Q3X5C9_PSESX</name>
<evidence type="ECO:0000313" key="3">
    <source>
        <dbReference type="Proteomes" id="UP000814207"/>
    </source>
</evidence>
<protein>
    <submittedName>
        <fullName evidence="2">DUF1120 domain-containing protein</fullName>
    </submittedName>
</protein>
<sequence length="375" mass="40190">MKRLLLLGLALAATAQGQAYADDCQLNLSQTRLDFGVMNRAVQRNPRAEIELGERRLSLNLNCKAPTDLQVFYRALAATAERYRFTERGSYRVQVSEAVLDGQAVELRLITGPGQAPTARGKTLDWRADHAIVPLRDGLPTTGSSFSAQLQVNAWAQADATQVRDAVTWEATGLIDAVATGRARELSLQAGFAPAACEANLSNGGIVDFGRMWAKSLSADKETGLASRNLMLNIGCDGPTHFALRMQDNRKGSATGGTDETAYGLGVDDSRNKIGRYFLYFDPFDLRADALPQVYRTDSTTGGVAWSSSSAYPIPIGSNSLLGFTATPGSHAGPTAIQNLSGQISVRAVLSPMNSLDLRTDVVLDGSGTIEIIYL</sequence>
<keyword evidence="1" id="KW-0732">Signal</keyword>